<dbReference type="InterPro" id="IPR003409">
    <property type="entry name" value="MORN"/>
</dbReference>
<keyword evidence="7" id="KW-0469">Meiosis</keyword>
<evidence type="ECO:0000256" key="1">
    <source>
        <dbReference type="ARBA" id="ARBA00004611"/>
    </source>
</evidence>
<accession>A0A7I8VUN9</accession>
<keyword evidence="13" id="KW-1185">Reference proteome</keyword>
<dbReference type="PANTHER" id="PTHR43215">
    <property type="entry name" value="RADIAL SPOKE HEAD 1 HOMOLOG"/>
    <property type="match status" value="1"/>
</dbReference>
<dbReference type="SUPFAM" id="SSF82185">
    <property type="entry name" value="Histone H3 K4-specific methyltransferase SET7/9 N-terminal domain"/>
    <property type="match status" value="2"/>
</dbReference>
<evidence type="ECO:0000256" key="3">
    <source>
        <dbReference type="ARBA" id="ARBA00022737"/>
    </source>
</evidence>
<evidence type="ECO:0000256" key="5">
    <source>
        <dbReference type="ARBA" id="ARBA00023069"/>
    </source>
</evidence>
<dbReference type="EMBL" id="CAJFCJ010000008">
    <property type="protein sequence ID" value="CAD5118287.1"/>
    <property type="molecule type" value="Genomic_DNA"/>
</dbReference>
<dbReference type="GO" id="GO:0007286">
    <property type="term" value="P:spermatid development"/>
    <property type="evidence" value="ECO:0007669"/>
    <property type="project" value="TreeGrafter"/>
</dbReference>
<feature type="compositionally biased region" description="Acidic residues" evidence="11">
    <location>
        <begin position="249"/>
        <end position="259"/>
    </location>
</feature>
<evidence type="ECO:0000256" key="8">
    <source>
        <dbReference type="ARBA" id="ARBA00023273"/>
    </source>
</evidence>
<feature type="region of interest" description="Disordered" evidence="11">
    <location>
        <begin position="1"/>
        <end position="48"/>
    </location>
</feature>
<evidence type="ECO:0000256" key="2">
    <source>
        <dbReference type="ARBA" id="ARBA00022490"/>
    </source>
</evidence>
<dbReference type="FunFam" id="2.20.110.10:FF:000002">
    <property type="entry name" value="Phosphatidylinositol 4-phosphate 5-kinase 8"/>
    <property type="match status" value="1"/>
</dbReference>
<evidence type="ECO:0000313" key="12">
    <source>
        <dbReference type="EMBL" id="CAD5118287.1"/>
    </source>
</evidence>
<keyword evidence="6" id="KW-0206">Cytoskeleton</keyword>
<evidence type="ECO:0000256" key="4">
    <source>
        <dbReference type="ARBA" id="ARBA00022846"/>
    </source>
</evidence>
<evidence type="ECO:0000256" key="10">
    <source>
        <dbReference type="ARBA" id="ARBA00073772"/>
    </source>
</evidence>
<organism evidence="12 13">
    <name type="scientific">Dimorphilus gyrociliatus</name>
    <dbReference type="NCBI Taxonomy" id="2664684"/>
    <lineage>
        <taxon>Eukaryota</taxon>
        <taxon>Metazoa</taxon>
        <taxon>Spiralia</taxon>
        <taxon>Lophotrochozoa</taxon>
        <taxon>Annelida</taxon>
        <taxon>Polychaeta</taxon>
        <taxon>Polychaeta incertae sedis</taxon>
        <taxon>Dinophilidae</taxon>
        <taxon>Dimorphilus</taxon>
    </lineage>
</organism>
<feature type="compositionally biased region" description="Basic and acidic residues" evidence="11">
    <location>
        <begin position="20"/>
        <end position="30"/>
    </location>
</feature>
<dbReference type="GO" id="GO:0031514">
    <property type="term" value="C:motile cilium"/>
    <property type="evidence" value="ECO:0007669"/>
    <property type="project" value="TreeGrafter"/>
</dbReference>
<dbReference type="GO" id="GO:0051321">
    <property type="term" value="P:meiotic cell cycle"/>
    <property type="evidence" value="ECO:0007669"/>
    <property type="project" value="UniProtKB-KW"/>
</dbReference>
<keyword evidence="3" id="KW-0677">Repeat</keyword>
<dbReference type="GO" id="GO:0035082">
    <property type="term" value="P:axoneme assembly"/>
    <property type="evidence" value="ECO:0007669"/>
    <property type="project" value="TreeGrafter"/>
</dbReference>
<dbReference type="FunFam" id="2.20.110.10:FF:000010">
    <property type="entry name" value="Radial spoke head 1 homolog"/>
    <property type="match status" value="1"/>
</dbReference>
<keyword evidence="5" id="KW-0969">Cilium</keyword>
<keyword evidence="2" id="KW-0963">Cytoplasm</keyword>
<evidence type="ECO:0000256" key="9">
    <source>
        <dbReference type="ARBA" id="ARBA00056649"/>
    </source>
</evidence>
<proteinExistence type="predicted"/>
<dbReference type="Gene3D" id="2.20.110.10">
    <property type="entry name" value="Histone H3 K4-specific methyltransferase SET7/9 N-terminal domain"/>
    <property type="match status" value="2"/>
</dbReference>
<feature type="region of interest" description="Disordered" evidence="11">
    <location>
        <begin position="233"/>
        <end position="259"/>
    </location>
</feature>
<sequence length="259" mass="29011">MSEDGSEYEDEQGANLGTYEGERNDKEERHGRGKATLSNGDTYEGMYENNKRHGQGTYRFKNGARYIGEWNKGKKHGQGMFIYPDGSKYEGSWADDQRCGFGKYFYVNGDTFDGEWQNHLRHGQGCYVFAKTGSKYVGTWKEGKREGQGELIHLNHKYVGPYVEDKPKGKGKYVFDLGCQQHGEYIVVEAPEQGQGGVEEEEGAATKSIWKAVGITQVLTADDDDLEDEIQQLEEKKDDAGSPLAEAPVEGETEEGDNM</sequence>
<reference evidence="12 13" key="1">
    <citation type="submission" date="2020-08" db="EMBL/GenBank/DDBJ databases">
        <authorList>
            <person name="Hejnol A."/>
        </authorList>
    </citation>
    <scope>NUCLEOTIDE SEQUENCE [LARGE SCALE GENOMIC DNA]</scope>
</reference>
<keyword evidence="4" id="KW-0282">Flagellum</keyword>
<comment type="caution">
    <text evidence="12">The sequence shown here is derived from an EMBL/GenBank/DDBJ whole genome shotgun (WGS) entry which is preliminary data.</text>
</comment>
<feature type="compositionally biased region" description="Acidic residues" evidence="11">
    <location>
        <begin position="1"/>
        <end position="12"/>
    </location>
</feature>
<dbReference type="PANTHER" id="PTHR43215:SF14">
    <property type="entry name" value="RADIAL SPOKE HEAD 1 HOMOLOG"/>
    <property type="match status" value="1"/>
</dbReference>
<dbReference type="GO" id="GO:0005634">
    <property type="term" value="C:nucleus"/>
    <property type="evidence" value="ECO:0007669"/>
    <property type="project" value="TreeGrafter"/>
</dbReference>
<dbReference type="OrthoDB" id="423343at2759"/>
<name>A0A7I8VUN9_9ANNE</name>
<evidence type="ECO:0000256" key="11">
    <source>
        <dbReference type="SAM" id="MobiDB-lite"/>
    </source>
</evidence>
<dbReference type="Pfam" id="PF02493">
    <property type="entry name" value="MORN"/>
    <property type="match status" value="7"/>
</dbReference>
<gene>
    <name evidence="12" type="ORF">DGYR_LOCUS6687</name>
</gene>
<evidence type="ECO:0000256" key="7">
    <source>
        <dbReference type="ARBA" id="ARBA00023254"/>
    </source>
</evidence>
<evidence type="ECO:0000256" key="6">
    <source>
        <dbReference type="ARBA" id="ARBA00023212"/>
    </source>
</evidence>
<keyword evidence="8" id="KW-0966">Cell projection</keyword>
<dbReference type="SMART" id="SM00698">
    <property type="entry name" value="MORN"/>
    <property type="match status" value="7"/>
</dbReference>
<evidence type="ECO:0000313" key="13">
    <source>
        <dbReference type="Proteomes" id="UP000549394"/>
    </source>
</evidence>
<dbReference type="Proteomes" id="UP000549394">
    <property type="component" value="Unassembled WGS sequence"/>
</dbReference>
<comment type="function">
    <text evidence="9">Functions as part of axonemal radial spoke complexes that play an important part in the motility of sperm and cilia.</text>
</comment>
<dbReference type="AlphaFoldDB" id="A0A7I8VUN9"/>
<comment type="subcellular location">
    <subcellularLocation>
        <location evidence="1">Cytoplasm</location>
        <location evidence="1">Cytoskeleton</location>
        <location evidence="1">Flagellum axoneme</location>
    </subcellularLocation>
</comment>
<protein>
    <recommendedName>
        <fullName evidence="10">Radial spoke head 1 homolog</fullName>
    </recommendedName>
</protein>